<proteinExistence type="predicted"/>
<protein>
    <submittedName>
        <fullName evidence="10">DNA-binding response regulator</fullName>
    </submittedName>
</protein>
<dbReference type="SUPFAM" id="SSF52172">
    <property type="entry name" value="CheY-like"/>
    <property type="match status" value="1"/>
</dbReference>
<geneLocation type="plasmid" evidence="11">
    <name>prccge525c</name>
</geneLocation>
<dbReference type="SMART" id="SM00862">
    <property type="entry name" value="Trans_reg_C"/>
    <property type="match status" value="1"/>
</dbReference>
<evidence type="ECO:0000259" key="8">
    <source>
        <dbReference type="PROSITE" id="PS50110"/>
    </source>
</evidence>
<keyword evidence="10" id="KW-0614">Plasmid</keyword>
<dbReference type="InterPro" id="IPR036388">
    <property type="entry name" value="WH-like_DNA-bd_sf"/>
</dbReference>
<dbReference type="Gene3D" id="3.40.50.2300">
    <property type="match status" value="1"/>
</dbReference>
<dbReference type="GO" id="GO:0005829">
    <property type="term" value="C:cytosol"/>
    <property type="evidence" value="ECO:0007669"/>
    <property type="project" value="TreeGrafter"/>
</dbReference>
<dbReference type="GO" id="GO:0032993">
    <property type="term" value="C:protein-DNA complex"/>
    <property type="evidence" value="ECO:0007669"/>
    <property type="project" value="TreeGrafter"/>
</dbReference>
<keyword evidence="5" id="KW-0804">Transcription</keyword>
<dbReference type="CDD" id="cd00383">
    <property type="entry name" value="trans_reg_C"/>
    <property type="match status" value="1"/>
</dbReference>
<keyword evidence="3" id="KW-0805">Transcription regulation</keyword>
<dbReference type="Pfam" id="PF00486">
    <property type="entry name" value="Trans_reg_C"/>
    <property type="match status" value="1"/>
</dbReference>
<evidence type="ECO:0000259" key="9">
    <source>
        <dbReference type="PROSITE" id="PS51755"/>
    </source>
</evidence>
<keyword evidence="4 7" id="KW-0238">DNA-binding</keyword>
<accession>A0A387FWP7</accession>
<evidence type="ECO:0000256" key="6">
    <source>
        <dbReference type="PROSITE-ProRule" id="PRU00169"/>
    </source>
</evidence>
<dbReference type="GO" id="GO:0000156">
    <property type="term" value="F:phosphorelay response regulator activity"/>
    <property type="evidence" value="ECO:0007669"/>
    <property type="project" value="TreeGrafter"/>
</dbReference>
<dbReference type="PROSITE" id="PS50110">
    <property type="entry name" value="RESPONSE_REGULATORY"/>
    <property type="match status" value="1"/>
</dbReference>
<dbReference type="PANTHER" id="PTHR48111:SF1">
    <property type="entry name" value="TWO-COMPONENT RESPONSE REGULATOR ORR33"/>
    <property type="match status" value="1"/>
</dbReference>
<dbReference type="PANTHER" id="PTHR48111">
    <property type="entry name" value="REGULATOR OF RPOS"/>
    <property type="match status" value="1"/>
</dbReference>
<evidence type="ECO:0000256" key="1">
    <source>
        <dbReference type="ARBA" id="ARBA00022553"/>
    </source>
</evidence>
<dbReference type="EMBL" id="CP032695">
    <property type="protein sequence ID" value="AYG62167.1"/>
    <property type="molecule type" value="Genomic_DNA"/>
</dbReference>
<evidence type="ECO:0000256" key="5">
    <source>
        <dbReference type="ARBA" id="ARBA00023163"/>
    </source>
</evidence>
<gene>
    <name evidence="10" type="ORF">CCGE525_25350</name>
</gene>
<keyword evidence="2" id="KW-0902">Two-component regulatory system</keyword>
<dbReference type="Proteomes" id="UP000282195">
    <property type="component" value="Plasmid pRCCGE525c"/>
</dbReference>
<keyword evidence="11" id="KW-1185">Reference proteome</keyword>
<evidence type="ECO:0000256" key="2">
    <source>
        <dbReference type="ARBA" id="ARBA00023012"/>
    </source>
</evidence>
<evidence type="ECO:0000256" key="3">
    <source>
        <dbReference type="ARBA" id="ARBA00023015"/>
    </source>
</evidence>
<evidence type="ECO:0000256" key="7">
    <source>
        <dbReference type="PROSITE-ProRule" id="PRU01091"/>
    </source>
</evidence>
<organism evidence="10 11">
    <name type="scientific">Rhizobium jaguaris</name>
    <dbReference type="NCBI Taxonomy" id="1312183"/>
    <lineage>
        <taxon>Bacteria</taxon>
        <taxon>Pseudomonadati</taxon>
        <taxon>Pseudomonadota</taxon>
        <taxon>Alphaproteobacteria</taxon>
        <taxon>Hyphomicrobiales</taxon>
        <taxon>Rhizobiaceae</taxon>
        <taxon>Rhizobium/Agrobacterium group</taxon>
        <taxon>Rhizobium</taxon>
    </lineage>
</organism>
<evidence type="ECO:0000256" key="4">
    <source>
        <dbReference type="ARBA" id="ARBA00023125"/>
    </source>
</evidence>
<dbReference type="GO" id="GO:0006355">
    <property type="term" value="P:regulation of DNA-templated transcription"/>
    <property type="evidence" value="ECO:0007669"/>
    <property type="project" value="InterPro"/>
</dbReference>
<dbReference type="OrthoDB" id="9803032at2"/>
<dbReference type="InterPro" id="IPR016032">
    <property type="entry name" value="Sig_transdc_resp-reg_C-effctor"/>
</dbReference>
<evidence type="ECO:0000313" key="10">
    <source>
        <dbReference type="EMBL" id="AYG62167.1"/>
    </source>
</evidence>
<feature type="domain" description="Response regulatory" evidence="8">
    <location>
        <begin position="4"/>
        <end position="120"/>
    </location>
</feature>
<dbReference type="AlphaFoldDB" id="A0A387FWP7"/>
<dbReference type="InterPro" id="IPR001789">
    <property type="entry name" value="Sig_transdc_resp-reg_receiver"/>
</dbReference>
<name>A0A387FWP7_9HYPH</name>
<dbReference type="SUPFAM" id="SSF46894">
    <property type="entry name" value="C-terminal effector domain of the bipartite response regulators"/>
    <property type="match status" value="1"/>
</dbReference>
<feature type="DNA-binding region" description="OmpR/PhoB-type" evidence="7">
    <location>
        <begin position="134"/>
        <end position="232"/>
    </location>
</feature>
<dbReference type="PROSITE" id="PS51755">
    <property type="entry name" value="OMPR_PHOB"/>
    <property type="match status" value="1"/>
</dbReference>
<feature type="modified residue" description="4-aspartylphosphate" evidence="6">
    <location>
        <position position="53"/>
    </location>
</feature>
<dbReference type="KEGG" id="rjg:CCGE525_25350"/>
<dbReference type="InterPro" id="IPR039420">
    <property type="entry name" value="WalR-like"/>
</dbReference>
<dbReference type="Gene3D" id="1.10.10.10">
    <property type="entry name" value="Winged helix-like DNA-binding domain superfamily/Winged helix DNA-binding domain"/>
    <property type="match status" value="1"/>
</dbReference>
<feature type="domain" description="OmpR/PhoB-type" evidence="9">
    <location>
        <begin position="134"/>
        <end position="232"/>
    </location>
</feature>
<dbReference type="RefSeq" id="WP_120707102.1">
    <property type="nucleotide sequence ID" value="NZ_CP032695.1"/>
</dbReference>
<reference evidence="10 11" key="1">
    <citation type="submission" date="2018-10" db="EMBL/GenBank/DDBJ databases">
        <title>Rhizobium etli, R. leguminosarum and a new Rhizobium genospecies from Phaseolus dumosus.</title>
        <authorList>
            <person name="Ramirez-Puebla S.T."/>
            <person name="Rogel-Hernandez M.A."/>
            <person name="Guerrero G."/>
            <person name="Ormeno-Orrillo E."/>
            <person name="Martinez-Romero J.C."/>
            <person name="Negrete-Yankelevich S."/>
            <person name="Martinez-Romero E."/>
        </authorList>
    </citation>
    <scope>NUCLEOTIDE SEQUENCE [LARGE SCALE GENOMIC DNA]</scope>
    <source>
        <strain evidence="10 11">CCGE525</strain>
        <plasmid evidence="11">prccge525c</plasmid>
    </source>
</reference>
<dbReference type="InterPro" id="IPR011006">
    <property type="entry name" value="CheY-like_superfamily"/>
</dbReference>
<dbReference type="GO" id="GO:0000976">
    <property type="term" value="F:transcription cis-regulatory region binding"/>
    <property type="evidence" value="ECO:0007669"/>
    <property type="project" value="TreeGrafter"/>
</dbReference>
<evidence type="ECO:0000313" key="11">
    <source>
        <dbReference type="Proteomes" id="UP000282195"/>
    </source>
</evidence>
<sequence>MKPLVLIRSPDYGFYLLLAHILNAEGFESSLAEGTEEALAGISSDGLVAVIVDCHIDAFPISDFVAEVRAASVDKALPIAVIVGAGNQELYLEALKTGVNEIFMRPFNPERFLSYLASLLPNNISRSSVEKASRNQLVYAEITMELDARRVEINGTEVRLSPIEFRLLQHFLQKPTHVFSRDDLIQAAWPEGFFVEPRTVDVHVGRLRRALKNIAGRDVIRTVRAAGYALEDYQKAD</sequence>
<dbReference type="InterPro" id="IPR001867">
    <property type="entry name" value="OmpR/PhoB-type_DNA-bd"/>
</dbReference>
<keyword evidence="1 6" id="KW-0597">Phosphoprotein</keyword>